<feature type="transmembrane region" description="Helical" evidence="1">
    <location>
        <begin position="12"/>
        <end position="31"/>
    </location>
</feature>
<keyword evidence="1" id="KW-1133">Transmembrane helix</keyword>
<gene>
    <name evidence="3" type="ORF">HMPREF1056_01541</name>
</gene>
<feature type="transmembrane region" description="Helical" evidence="1">
    <location>
        <begin position="124"/>
        <end position="145"/>
    </location>
</feature>
<feature type="transmembrane region" description="Helical" evidence="1">
    <location>
        <begin position="152"/>
        <end position="169"/>
    </location>
</feature>
<dbReference type="PATRIC" id="fig|997883.3.peg.1622"/>
<evidence type="ECO:0000256" key="1">
    <source>
        <dbReference type="SAM" id="Phobius"/>
    </source>
</evidence>
<feature type="transmembrane region" description="Helical" evidence="1">
    <location>
        <begin position="175"/>
        <end position="193"/>
    </location>
</feature>
<protein>
    <recommendedName>
        <fullName evidence="2">Acyltransferase 3 domain-containing protein</fullName>
    </recommendedName>
</protein>
<feature type="transmembrane region" description="Helical" evidence="1">
    <location>
        <begin position="305"/>
        <end position="328"/>
    </location>
</feature>
<keyword evidence="1" id="KW-0472">Membrane</keyword>
<evidence type="ECO:0000259" key="2">
    <source>
        <dbReference type="Pfam" id="PF01757"/>
    </source>
</evidence>
<feature type="transmembrane region" description="Helical" evidence="1">
    <location>
        <begin position="91"/>
        <end position="118"/>
    </location>
</feature>
<proteinExistence type="predicted"/>
<reference evidence="3 4" key="1">
    <citation type="submission" date="2012-02" db="EMBL/GenBank/DDBJ databases">
        <title>The Genome Sequence of Bacteroides fragilis CL07T12C05.</title>
        <authorList>
            <consortium name="The Broad Institute Genome Sequencing Platform"/>
            <person name="Earl A."/>
            <person name="Ward D."/>
            <person name="Feldgarden M."/>
            <person name="Gevers D."/>
            <person name="Zitomersky N.L."/>
            <person name="Coyne M.J."/>
            <person name="Comstock L.E."/>
            <person name="Young S.K."/>
            <person name="Zeng Q."/>
            <person name="Gargeya S."/>
            <person name="Fitzgerald M."/>
            <person name="Haas B."/>
            <person name="Abouelleil A."/>
            <person name="Alvarado L."/>
            <person name="Arachchi H.M."/>
            <person name="Berlin A."/>
            <person name="Chapman S.B."/>
            <person name="Gearin G."/>
            <person name="Goldberg J."/>
            <person name="Griggs A."/>
            <person name="Gujja S."/>
            <person name="Hansen M."/>
            <person name="Heiman D."/>
            <person name="Howarth C."/>
            <person name="Larimer J."/>
            <person name="Lui A."/>
            <person name="MacDonald P.J.P."/>
            <person name="McCowen C."/>
            <person name="Montmayeur A."/>
            <person name="Murphy C."/>
            <person name="Neiman D."/>
            <person name="Pearson M."/>
            <person name="Priest M."/>
            <person name="Roberts A."/>
            <person name="Saif S."/>
            <person name="Shea T."/>
            <person name="Sisk P."/>
            <person name="Stolte C."/>
            <person name="Sykes S."/>
            <person name="Wortman J."/>
            <person name="Nusbaum C."/>
            <person name="Birren B."/>
        </authorList>
    </citation>
    <scope>NUCLEOTIDE SEQUENCE [LARGE SCALE GENOMIC DNA]</scope>
    <source>
        <strain evidence="3 4">CL07T12C05</strain>
    </source>
</reference>
<feature type="transmembrane region" description="Helical" evidence="1">
    <location>
        <begin position="264"/>
        <end position="281"/>
    </location>
</feature>
<accession>A0A0E2ARN7</accession>
<feature type="transmembrane region" description="Helical" evidence="1">
    <location>
        <begin position="238"/>
        <end position="257"/>
    </location>
</feature>
<feature type="transmembrane region" description="Helical" evidence="1">
    <location>
        <begin position="205"/>
        <end position="232"/>
    </location>
</feature>
<dbReference type="InterPro" id="IPR002656">
    <property type="entry name" value="Acyl_transf_3_dom"/>
</dbReference>
<name>A0A0E2ARN7_BACFG</name>
<feature type="domain" description="Acyltransferase 3" evidence="2">
    <location>
        <begin position="8"/>
        <end position="322"/>
    </location>
</feature>
<evidence type="ECO:0000313" key="4">
    <source>
        <dbReference type="Proteomes" id="UP000003879"/>
    </source>
</evidence>
<feature type="transmembrane region" description="Helical" evidence="1">
    <location>
        <begin position="51"/>
        <end position="70"/>
    </location>
</feature>
<dbReference type="RefSeq" id="WP_005795232.1">
    <property type="nucleotide sequence ID" value="NZ_JH724215.1"/>
</dbReference>
<dbReference type="HOGENOM" id="CLU_061343_1_0_10"/>
<keyword evidence="1" id="KW-0812">Transmembrane</keyword>
<dbReference type="Proteomes" id="UP000003879">
    <property type="component" value="Unassembled WGS sequence"/>
</dbReference>
<evidence type="ECO:0000313" key="3">
    <source>
        <dbReference type="EMBL" id="EIY97719.1"/>
    </source>
</evidence>
<sequence length="340" mass="38517">MGQQRQSGIELLRLLAMFGIVLSHWGGHGSWELTPDNTNLINKVFIQLTQYFGEVGNCIFVMITGFFLASRDSMNTKGLMRVVKDVKFYAFTTWLLVVALGFVKFSITGGVLSLLPIIYSQYWFVAPFLLVLVLSPCLNKLLLAFTDKQRKWYFALLLAIELVLPLIFAKTVSSNLGAFVLFYSIGAQLRYLPELENKLMRYNKGLTIAGFGLAIASILLLDIVTPVLGFTANLSMHFIGRFSILPIIGALGLFLLFSKMNITSTIINLLAQSAFAVYLISENPNVYPWFWKRVFDNIDYFNTSYMIGVALLQCAIVFVTCITIDMLYKRLQKLIEFRHR</sequence>
<dbReference type="EMBL" id="AGXN01000009">
    <property type="protein sequence ID" value="EIY97719.1"/>
    <property type="molecule type" value="Genomic_DNA"/>
</dbReference>
<dbReference type="GO" id="GO:0016747">
    <property type="term" value="F:acyltransferase activity, transferring groups other than amino-acyl groups"/>
    <property type="evidence" value="ECO:0007669"/>
    <property type="project" value="InterPro"/>
</dbReference>
<dbReference type="AlphaFoldDB" id="A0A0E2ARN7"/>
<organism evidence="3 4">
    <name type="scientific">Bacteroides fragilis CL07T12C05</name>
    <dbReference type="NCBI Taxonomy" id="997883"/>
    <lineage>
        <taxon>Bacteria</taxon>
        <taxon>Pseudomonadati</taxon>
        <taxon>Bacteroidota</taxon>
        <taxon>Bacteroidia</taxon>
        <taxon>Bacteroidales</taxon>
        <taxon>Bacteroidaceae</taxon>
        <taxon>Bacteroides</taxon>
    </lineage>
</organism>
<dbReference type="Pfam" id="PF01757">
    <property type="entry name" value="Acyl_transf_3"/>
    <property type="match status" value="1"/>
</dbReference>
<comment type="caution">
    <text evidence="3">The sequence shown here is derived from an EMBL/GenBank/DDBJ whole genome shotgun (WGS) entry which is preliminary data.</text>
</comment>